<evidence type="ECO:0000256" key="5">
    <source>
        <dbReference type="RuleBase" id="RU003406"/>
    </source>
</evidence>
<dbReference type="Gene3D" id="1.10.230.10">
    <property type="entry name" value="Cytochrome P450-Terp, domain 2"/>
    <property type="match status" value="1"/>
</dbReference>
<keyword evidence="4 5" id="KW-0808">Transferase</keyword>
<dbReference type="OrthoDB" id="9800864at2"/>
<comment type="caution">
    <text evidence="7">The sequence shown here is derived from an EMBL/GenBank/DDBJ whole genome shotgun (WGS) entry which is preliminary data.</text>
</comment>
<dbReference type="PANTHER" id="PTHR11739">
    <property type="entry name" value="CITRATE SYNTHASE"/>
    <property type="match status" value="1"/>
</dbReference>
<keyword evidence="8" id="KW-1185">Reference proteome</keyword>
<dbReference type="UniPathway" id="UPA00223"/>
<gene>
    <name evidence="7" type="ORF">BKA23_1923</name>
</gene>
<dbReference type="GO" id="GO:0036440">
    <property type="term" value="F:citrate synthase activity"/>
    <property type="evidence" value="ECO:0007669"/>
    <property type="project" value="UniProtKB-EC"/>
</dbReference>
<dbReference type="RefSeq" id="WP_145227508.1">
    <property type="nucleotide sequence ID" value="NZ_VIVQ01000001.1"/>
</dbReference>
<evidence type="ECO:0000313" key="7">
    <source>
        <dbReference type="EMBL" id="TWE13094.1"/>
    </source>
</evidence>
<dbReference type="GO" id="GO:0005829">
    <property type="term" value="C:cytosol"/>
    <property type="evidence" value="ECO:0007669"/>
    <property type="project" value="TreeGrafter"/>
</dbReference>
<evidence type="ECO:0000256" key="2">
    <source>
        <dbReference type="ARBA" id="ARBA00010566"/>
    </source>
</evidence>
<dbReference type="Proteomes" id="UP000318297">
    <property type="component" value="Unassembled WGS sequence"/>
</dbReference>
<evidence type="ECO:0000256" key="3">
    <source>
        <dbReference type="ARBA" id="ARBA00012972"/>
    </source>
</evidence>
<dbReference type="Gene3D" id="1.10.580.10">
    <property type="entry name" value="Citrate Synthase, domain 1"/>
    <property type="match status" value="1"/>
</dbReference>
<dbReference type="GO" id="GO:0006099">
    <property type="term" value="P:tricarboxylic acid cycle"/>
    <property type="evidence" value="ECO:0007669"/>
    <property type="project" value="UniProtKB-UniPathway"/>
</dbReference>
<dbReference type="Pfam" id="PF12728">
    <property type="entry name" value="HTH_17"/>
    <property type="match status" value="1"/>
</dbReference>
<dbReference type="Pfam" id="PF00285">
    <property type="entry name" value="Citrate_synt"/>
    <property type="match status" value="1"/>
</dbReference>
<dbReference type="PANTHER" id="PTHR11739:SF4">
    <property type="entry name" value="CITRATE SYNTHASE, PEROXISOMAL"/>
    <property type="match status" value="1"/>
</dbReference>
<dbReference type="InterPro" id="IPR002020">
    <property type="entry name" value="Citrate_synthase"/>
</dbReference>
<dbReference type="InterPro" id="IPR009061">
    <property type="entry name" value="DNA-bd_dom_put_sf"/>
</dbReference>
<feature type="domain" description="Helix-turn-helix" evidence="6">
    <location>
        <begin position="6"/>
        <end position="58"/>
    </location>
</feature>
<protein>
    <recommendedName>
        <fullName evidence="3">citrate synthase (unknown stereospecificity)</fullName>
        <ecNumber evidence="3">2.3.3.16</ecNumber>
    </recommendedName>
</protein>
<accession>A0A561EBW0</accession>
<dbReference type="GO" id="GO:0005975">
    <property type="term" value="P:carbohydrate metabolic process"/>
    <property type="evidence" value="ECO:0007669"/>
    <property type="project" value="TreeGrafter"/>
</dbReference>
<evidence type="ECO:0000259" key="6">
    <source>
        <dbReference type="Pfam" id="PF12728"/>
    </source>
</evidence>
<dbReference type="InterPro" id="IPR041657">
    <property type="entry name" value="HTH_17"/>
</dbReference>
<dbReference type="PRINTS" id="PR00143">
    <property type="entry name" value="CITRTSNTHASE"/>
</dbReference>
<evidence type="ECO:0000313" key="8">
    <source>
        <dbReference type="Proteomes" id="UP000318297"/>
    </source>
</evidence>
<reference evidence="7 8" key="1">
    <citation type="submission" date="2019-06" db="EMBL/GenBank/DDBJ databases">
        <title>Sequencing the genomes of 1000 actinobacteria strains.</title>
        <authorList>
            <person name="Klenk H.-P."/>
        </authorList>
    </citation>
    <scope>NUCLEOTIDE SEQUENCE [LARGE SCALE GENOMIC DNA]</scope>
    <source>
        <strain evidence="7 8">DSM 19560</strain>
    </source>
</reference>
<evidence type="ECO:0000256" key="1">
    <source>
        <dbReference type="ARBA" id="ARBA00005163"/>
    </source>
</evidence>
<dbReference type="SUPFAM" id="SSF48256">
    <property type="entry name" value="Citrate synthase"/>
    <property type="match status" value="1"/>
</dbReference>
<organism evidence="7 8">
    <name type="scientific">Rudaeicoccus suwonensis</name>
    <dbReference type="NCBI Taxonomy" id="657409"/>
    <lineage>
        <taxon>Bacteria</taxon>
        <taxon>Bacillati</taxon>
        <taxon>Actinomycetota</taxon>
        <taxon>Actinomycetes</taxon>
        <taxon>Micrococcales</taxon>
        <taxon>Dermacoccaceae</taxon>
        <taxon>Rudaeicoccus</taxon>
    </lineage>
</organism>
<proteinExistence type="inferred from homology"/>
<dbReference type="EMBL" id="VIVQ01000001">
    <property type="protein sequence ID" value="TWE13094.1"/>
    <property type="molecule type" value="Genomic_DNA"/>
</dbReference>
<dbReference type="InterPro" id="IPR016142">
    <property type="entry name" value="Citrate_synth-like_lrg_a-sub"/>
</dbReference>
<comment type="similarity">
    <text evidence="2 5">Belongs to the citrate synthase family.</text>
</comment>
<dbReference type="InterPro" id="IPR016143">
    <property type="entry name" value="Citrate_synth-like_sm_a-sub"/>
</dbReference>
<dbReference type="AlphaFoldDB" id="A0A561EBW0"/>
<dbReference type="SUPFAM" id="SSF46955">
    <property type="entry name" value="Putative DNA-binding domain"/>
    <property type="match status" value="1"/>
</dbReference>
<dbReference type="EC" id="2.3.3.16" evidence="3"/>
<dbReference type="InterPro" id="IPR019810">
    <property type="entry name" value="Citrate_synthase_AS"/>
</dbReference>
<comment type="pathway">
    <text evidence="1">Carbohydrate metabolism; tricarboxylic acid cycle.</text>
</comment>
<evidence type="ECO:0000256" key="4">
    <source>
        <dbReference type="ARBA" id="ARBA00022679"/>
    </source>
</evidence>
<sequence length="390" mass="41905">MPASDLVTTAQAADLLGVRVSTVYSYVSRGLLRRADEGRTRQQGSRFDRDEVVALAASHHRQRAGTFELSIETAITDLDPAGRLFFRGHDACELAERHSFEQVAELVWGTPGAPTPWPSLDIDPVLYDARGVPSPTSLRSADHIRRAILTAAENDSDREDISADHFRQAARRSVTAALASIPPRQRQSLCAPTTSVVDRLWPLLSERPCGVDEHRALQVALVLLIDHELATSTIAARAAASTGAGPYLVLLAGAGALGGPRHGAASAAAYDLIRDYSKGTLTIGVAPAGFGHAVYRDVDPRAEQILLAVGQFAPDVAELVDDLALQVRRVHGLAPNVDLALAALSISCGFRRDAGEAIFLLARIAGFTAHGIEEQGHRMRFRPRAAYRTD</sequence>
<dbReference type="PROSITE" id="PS00480">
    <property type="entry name" value="CITRATE_SYNTHASE"/>
    <property type="match status" value="1"/>
</dbReference>
<name>A0A561EBW0_9MICO</name>
<dbReference type="InterPro" id="IPR036969">
    <property type="entry name" value="Citrate_synthase_sf"/>
</dbReference>